<dbReference type="EMBL" id="JAHHHN010000004">
    <property type="protein sequence ID" value="MBW4561282.1"/>
    <property type="molecule type" value="Genomic_DNA"/>
</dbReference>
<evidence type="ECO:0000256" key="1">
    <source>
        <dbReference type="ARBA" id="ARBA00004651"/>
    </source>
</evidence>
<proteinExistence type="inferred from homology"/>
<feature type="coiled-coil region" evidence="9">
    <location>
        <begin position="196"/>
        <end position="223"/>
    </location>
</feature>
<keyword evidence="5" id="KW-0547">Nucleotide-binding</keyword>
<dbReference type="GO" id="GO:0004713">
    <property type="term" value="F:protein tyrosine kinase activity"/>
    <property type="evidence" value="ECO:0007669"/>
    <property type="project" value="TreeGrafter"/>
</dbReference>
<dbReference type="SUPFAM" id="SSF52540">
    <property type="entry name" value="P-loop containing nucleoside triphosphate hydrolases"/>
    <property type="match status" value="1"/>
</dbReference>
<dbReference type="AlphaFoldDB" id="A0A951PYJ9"/>
<dbReference type="Pfam" id="PF02706">
    <property type="entry name" value="Wzz"/>
    <property type="match status" value="1"/>
</dbReference>
<evidence type="ECO:0000256" key="8">
    <source>
        <dbReference type="ARBA" id="ARBA00023136"/>
    </source>
</evidence>
<evidence type="ECO:0000256" key="5">
    <source>
        <dbReference type="ARBA" id="ARBA00022741"/>
    </source>
</evidence>
<organism evidence="13 14">
    <name type="scientific">Mojavia pulchra JT2-VF2</name>
    <dbReference type="NCBI Taxonomy" id="287848"/>
    <lineage>
        <taxon>Bacteria</taxon>
        <taxon>Bacillati</taxon>
        <taxon>Cyanobacteriota</taxon>
        <taxon>Cyanophyceae</taxon>
        <taxon>Nostocales</taxon>
        <taxon>Nostocaceae</taxon>
    </lineage>
</organism>
<dbReference type="InterPro" id="IPR003856">
    <property type="entry name" value="LPS_length_determ_N"/>
</dbReference>
<keyword evidence="6" id="KW-0067">ATP-binding</keyword>
<evidence type="ECO:0000256" key="10">
    <source>
        <dbReference type="SAM" id="MobiDB-lite"/>
    </source>
</evidence>
<dbReference type="Gene3D" id="3.40.50.300">
    <property type="entry name" value="P-loop containing nucleotide triphosphate hydrolases"/>
    <property type="match status" value="1"/>
</dbReference>
<dbReference type="GO" id="GO:0005886">
    <property type="term" value="C:plasma membrane"/>
    <property type="evidence" value="ECO:0007669"/>
    <property type="project" value="UniProtKB-SubCell"/>
</dbReference>
<reference evidence="13" key="1">
    <citation type="submission" date="2021-05" db="EMBL/GenBank/DDBJ databases">
        <authorList>
            <person name="Pietrasiak N."/>
            <person name="Ward R."/>
            <person name="Stajich J.E."/>
            <person name="Kurbessoian T."/>
        </authorList>
    </citation>
    <scope>NUCLEOTIDE SEQUENCE</scope>
    <source>
        <strain evidence="13">JT2-VF2</strain>
    </source>
</reference>
<dbReference type="Proteomes" id="UP000715781">
    <property type="component" value="Unassembled WGS sequence"/>
</dbReference>
<dbReference type="InterPro" id="IPR027417">
    <property type="entry name" value="P-loop_NTPase"/>
</dbReference>
<dbReference type="GO" id="GO:0005524">
    <property type="term" value="F:ATP binding"/>
    <property type="evidence" value="ECO:0007669"/>
    <property type="project" value="UniProtKB-KW"/>
</dbReference>
<dbReference type="CDD" id="cd05387">
    <property type="entry name" value="BY-kinase"/>
    <property type="match status" value="1"/>
</dbReference>
<evidence type="ECO:0000256" key="6">
    <source>
        <dbReference type="ARBA" id="ARBA00022840"/>
    </source>
</evidence>
<name>A0A951PYJ9_9NOST</name>
<dbReference type="PANTHER" id="PTHR32309:SF13">
    <property type="entry name" value="FERRIC ENTEROBACTIN TRANSPORT PROTEIN FEPE"/>
    <property type="match status" value="1"/>
</dbReference>
<dbReference type="Pfam" id="PF10609">
    <property type="entry name" value="ParA"/>
    <property type="match status" value="1"/>
</dbReference>
<gene>
    <name evidence="13" type="ORF">KME32_09005</name>
</gene>
<reference evidence="13" key="2">
    <citation type="journal article" date="2022" name="Microbiol. Resour. Announc.">
        <title>Metagenome Sequencing to Explore Phylogenomics of Terrestrial Cyanobacteria.</title>
        <authorList>
            <person name="Ward R.D."/>
            <person name="Stajich J.E."/>
            <person name="Johansen J.R."/>
            <person name="Huntemann M."/>
            <person name="Clum A."/>
            <person name="Foster B."/>
            <person name="Foster B."/>
            <person name="Roux S."/>
            <person name="Palaniappan K."/>
            <person name="Varghese N."/>
            <person name="Mukherjee S."/>
            <person name="Reddy T.B.K."/>
            <person name="Daum C."/>
            <person name="Copeland A."/>
            <person name="Chen I.A."/>
            <person name="Ivanova N.N."/>
            <person name="Kyrpides N.C."/>
            <person name="Shapiro N."/>
            <person name="Eloe-Fadrosh E.A."/>
            <person name="Pietrasiak N."/>
        </authorList>
    </citation>
    <scope>NUCLEOTIDE SEQUENCE</scope>
    <source>
        <strain evidence="13">JT2-VF2</strain>
    </source>
</reference>
<feature type="transmembrane region" description="Helical" evidence="11">
    <location>
        <begin position="51"/>
        <end position="70"/>
    </location>
</feature>
<keyword evidence="8 11" id="KW-0472">Membrane</keyword>
<evidence type="ECO:0000256" key="9">
    <source>
        <dbReference type="SAM" id="Coils"/>
    </source>
</evidence>
<dbReference type="InterPro" id="IPR005702">
    <property type="entry name" value="Wzc-like_C"/>
</dbReference>
<evidence type="ECO:0000256" key="3">
    <source>
        <dbReference type="ARBA" id="ARBA00022475"/>
    </source>
</evidence>
<keyword evidence="4 11" id="KW-0812">Transmembrane</keyword>
<comment type="caution">
    <text evidence="13">The sequence shown here is derived from an EMBL/GenBank/DDBJ whole genome shotgun (WGS) entry which is preliminary data.</text>
</comment>
<evidence type="ECO:0000313" key="13">
    <source>
        <dbReference type="EMBL" id="MBW4561282.1"/>
    </source>
</evidence>
<dbReference type="PANTHER" id="PTHR32309">
    <property type="entry name" value="TYROSINE-PROTEIN KINASE"/>
    <property type="match status" value="1"/>
</dbReference>
<dbReference type="NCBIfam" id="TIGR01007">
    <property type="entry name" value="eps_fam"/>
    <property type="match status" value="1"/>
</dbReference>
<accession>A0A951PYJ9</accession>
<evidence type="ECO:0000256" key="2">
    <source>
        <dbReference type="ARBA" id="ARBA00006683"/>
    </source>
</evidence>
<keyword evidence="3" id="KW-1003">Cell membrane</keyword>
<evidence type="ECO:0000256" key="11">
    <source>
        <dbReference type="SAM" id="Phobius"/>
    </source>
</evidence>
<protein>
    <submittedName>
        <fullName evidence="13">Polysaccharide biosynthesis tyrosine autokinase</fullName>
    </submittedName>
</protein>
<feature type="domain" description="Polysaccharide chain length determinant N-terminal" evidence="12">
    <location>
        <begin position="39"/>
        <end position="129"/>
    </location>
</feature>
<keyword evidence="7 11" id="KW-1133">Transmembrane helix</keyword>
<sequence>MMENHFTKISSYEQNGSSGGTTLPSQNFSWFAKEEQDWDLKQFLAVIKRRALVMVGVTSVVMSFVSYSTLQQKPVYQSSFQLLVESVNDDNNLGKVTTDANFNTKASLDYESQIQVLRSPELMAGIVKQLQSYYPGINYNYLIQNLLIRRLGTTKIIEVTYRSNDPNQIKVVLDLIAKYYLNYSLEKRQTKLRQGVQFVEKQLPSIKNRVDQLQKELQIFRQKYNFISPDTQGEQIQSQLQTLSNQRIAIDQQLALVRSNYKIMEGKEGELVALNSSPMYQQLVTQLRQLEVQISSELTRFQPENPAIQTLNDKKQNLLPLIQQEAQRVLGIKFAEITTQMQSLEVQSQELSKAEVQLDRQAKLLPVLSRKYTELQRDLQIATESLNRFLATRETLQIQVAQTELPWELIQGAFQPEYPISPNITRSLLLGFVASSILGIGISLLLEKLDNTYHSVAELKENIKLPILGILPLDKKVQLSRNLNLEQKSPKQKVPAKLLQGVSSSVENLQRQSASDRYYRQGKFWESLQMLYTNIQLLNSDHPINSLIISSALPGDGKSTVAFQLAQIATAMGKRVLLVDADLRRPQIHYLSDLNNLWGLSSLISTNMPPEQVIRKMPTMSNLSIITSGPVPPDPARLLSSDKMKHLMAYFHRTFDLVIYDVPPMVGLVDARMLAPYTDGMVLVVRLDKTDKSGLMQAQDSLKISPINVLGIVANGDQTQYKAYKNYYTYASSRS</sequence>
<comment type="similarity">
    <text evidence="2">Belongs to the CpsC/CapA family.</text>
</comment>
<dbReference type="InterPro" id="IPR050445">
    <property type="entry name" value="Bact_polysacc_biosynth/exp"/>
</dbReference>
<comment type="subcellular location">
    <subcellularLocation>
        <location evidence="1">Cell membrane</location>
        <topology evidence="1">Multi-pass membrane protein</topology>
    </subcellularLocation>
</comment>
<feature type="region of interest" description="Disordered" evidence="10">
    <location>
        <begin position="1"/>
        <end position="20"/>
    </location>
</feature>
<dbReference type="InterPro" id="IPR033756">
    <property type="entry name" value="YlxH/NBP35"/>
</dbReference>
<feature type="compositionally biased region" description="Polar residues" evidence="10">
    <location>
        <begin position="7"/>
        <end position="20"/>
    </location>
</feature>
<evidence type="ECO:0000256" key="4">
    <source>
        <dbReference type="ARBA" id="ARBA00022692"/>
    </source>
</evidence>
<evidence type="ECO:0000256" key="7">
    <source>
        <dbReference type="ARBA" id="ARBA00022989"/>
    </source>
</evidence>
<keyword evidence="9" id="KW-0175">Coiled coil</keyword>
<evidence type="ECO:0000313" key="14">
    <source>
        <dbReference type="Proteomes" id="UP000715781"/>
    </source>
</evidence>
<evidence type="ECO:0000259" key="12">
    <source>
        <dbReference type="Pfam" id="PF02706"/>
    </source>
</evidence>